<dbReference type="Proteomes" id="UP000055048">
    <property type="component" value="Unassembled WGS sequence"/>
</dbReference>
<accession>A0A0V0TBX8</accession>
<reference evidence="2 3" key="1">
    <citation type="submission" date="2015-01" db="EMBL/GenBank/DDBJ databases">
        <title>Evolution of Trichinella species and genotypes.</title>
        <authorList>
            <person name="Korhonen P.K."/>
            <person name="Edoardo P."/>
            <person name="Giuseppe L.R."/>
            <person name="Gasser R.B."/>
        </authorList>
    </citation>
    <scope>NUCLEOTIDE SEQUENCE [LARGE SCALE GENOMIC DNA]</scope>
    <source>
        <strain evidence="2">ISS417</strain>
    </source>
</reference>
<comment type="caution">
    <text evidence="2">The sequence shown here is derived from an EMBL/GenBank/DDBJ whole genome shotgun (WGS) entry which is preliminary data.</text>
</comment>
<feature type="signal peptide" evidence="1">
    <location>
        <begin position="1"/>
        <end position="18"/>
    </location>
</feature>
<proteinExistence type="predicted"/>
<keyword evidence="1" id="KW-0732">Signal</keyword>
<dbReference type="AlphaFoldDB" id="A0A0V0TBX8"/>
<evidence type="ECO:0000256" key="1">
    <source>
        <dbReference type="SAM" id="SignalP"/>
    </source>
</evidence>
<dbReference type="EMBL" id="JYDJ01000360">
    <property type="protein sequence ID" value="KRX36494.1"/>
    <property type="molecule type" value="Genomic_DNA"/>
</dbReference>
<sequence length="113" mass="12970">MHRIRLIIILIAKSPIEGYNVADQSEKSKDPNNSSYFQLTVAVRSKCAYHQRHLIVYILTEFQKLRCFSNRDEMIVSAMRIAFTFTVKFSHKRNALVNCTLSVDGSTALCLEN</sequence>
<evidence type="ECO:0000313" key="3">
    <source>
        <dbReference type="Proteomes" id="UP000055048"/>
    </source>
</evidence>
<keyword evidence="3" id="KW-1185">Reference proteome</keyword>
<evidence type="ECO:0008006" key="4">
    <source>
        <dbReference type="Google" id="ProtNLM"/>
    </source>
</evidence>
<evidence type="ECO:0000313" key="2">
    <source>
        <dbReference type="EMBL" id="KRX36494.1"/>
    </source>
</evidence>
<dbReference type="OrthoDB" id="5924808at2759"/>
<protein>
    <recommendedName>
        <fullName evidence="4">ZP domain-containing protein</fullName>
    </recommendedName>
</protein>
<gene>
    <name evidence="2" type="ORF">T05_14025</name>
</gene>
<name>A0A0V0TBX8_9BILA</name>
<feature type="chain" id="PRO_5006869214" description="ZP domain-containing protein" evidence="1">
    <location>
        <begin position="19"/>
        <end position="113"/>
    </location>
</feature>
<organism evidence="2 3">
    <name type="scientific">Trichinella murrelli</name>
    <dbReference type="NCBI Taxonomy" id="144512"/>
    <lineage>
        <taxon>Eukaryota</taxon>
        <taxon>Metazoa</taxon>
        <taxon>Ecdysozoa</taxon>
        <taxon>Nematoda</taxon>
        <taxon>Enoplea</taxon>
        <taxon>Dorylaimia</taxon>
        <taxon>Trichinellida</taxon>
        <taxon>Trichinellidae</taxon>
        <taxon>Trichinella</taxon>
    </lineage>
</organism>